<dbReference type="NCBIfam" id="NF008866">
    <property type="entry name" value="PRK11899.1"/>
    <property type="match status" value="1"/>
</dbReference>
<evidence type="ECO:0000256" key="5">
    <source>
        <dbReference type="ARBA" id="ARBA00023141"/>
    </source>
</evidence>
<evidence type="ECO:0000259" key="9">
    <source>
        <dbReference type="PROSITE" id="PS51171"/>
    </source>
</evidence>
<feature type="domain" description="Prephenate dehydratase" evidence="9">
    <location>
        <begin position="4"/>
        <end position="179"/>
    </location>
</feature>
<dbReference type="Pfam" id="PF00800">
    <property type="entry name" value="PDT"/>
    <property type="match status" value="1"/>
</dbReference>
<organism evidence="11 12">
    <name type="scientific">Paeniglutamicibacter sulfureus</name>
    <dbReference type="NCBI Taxonomy" id="43666"/>
    <lineage>
        <taxon>Bacteria</taxon>
        <taxon>Bacillati</taxon>
        <taxon>Actinomycetota</taxon>
        <taxon>Actinomycetes</taxon>
        <taxon>Micrococcales</taxon>
        <taxon>Micrococcaceae</taxon>
        <taxon>Paeniglutamicibacter</taxon>
    </lineage>
</organism>
<dbReference type="PROSITE" id="PS00857">
    <property type="entry name" value="PREPHENATE_DEHYDR_1"/>
    <property type="match status" value="1"/>
</dbReference>
<dbReference type="RefSeq" id="WP_310290556.1">
    <property type="nucleotide sequence ID" value="NZ_BAAAWO010000001.1"/>
</dbReference>
<keyword evidence="4" id="KW-0028">Amino-acid biosynthesis</keyword>
<comment type="caution">
    <text evidence="11">The sequence shown here is derived from an EMBL/GenBank/DDBJ whole genome shotgun (WGS) entry which is preliminary data.</text>
</comment>
<keyword evidence="7 11" id="KW-0456">Lyase</keyword>
<dbReference type="SUPFAM" id="SSF55021">
    <property type="entry name" value="ACT-like"/>
    <property type="match status" value="1"/>
</dbReference>
<keyword evidence="12" id="KW-1185">Reference proteome</keyword>
<dbReference type="PROSITE" id="PS51171">
    <property type="entry name" value="PREPHENATE_DEHYDR_3"/>
    <property type="match status" value="1"/>
</dbReference>
<sequence>MNHKIAYQGEPGSNSSVAGQEMYPDFEPLACSSFEEVFAVVADGSAELAMIPIENSIAGRVADIHSLLPASNLQIVGEYFLGIRFDLLGIRGSKLEDAREVHSHIHALGQCRGIIQSLKLTPVIAGDTAGSAREVSSWNDPSKVSLAPPRAAEMYGLDVLASGVEDDPTNTTRFVVLAREKPLPARNELPENVITTLVFRVRNVPSALFKALGGFATCGVNMTRIESYMVGAEFAATMFLVDLQGHPEDGPLKTALEELEFFTSEIKILGVYAAQDYRIRGNGERS</sequence>
<name>A0ABU2BJ00_9MICC</name>
<evidence type="ECO:0000259" key="10">
    <source>
        <dbReference type="PROSITE" id="PS51671"/>
    </source>
</evidence>
<comment type="pathway">
    <text evidence="1">Amino-acid biosynthesis; L-phenylalanine biosynthesis; phenylpyruvate from prephenate: step 1/1.</text>
</comment>
<dbReference type="InterPro" id="IPR008242">
    <property type="entry name" value="Chor_mutase/pphenate_deHydtase"/>
</dbReference>
<evidence type="ECO:0000256" key="7">
    <source>
        <dbReference type="ARBA" id="ARBA00023239"/>
    </source>
</evidence>
<proteinExistence type="predicted"/>
<comment type="catalytic activity">
    <reaction evidence="8">
        <text>prephenate + H(+) = 3-phenylpyruvate + CO2 + H2O</text>
        <dbReference type="Rhea" id="RHEA:21648"/>
        <dbReference type="ChEBI" id="CHEBI:15377"/>
        <dbReference type="ChEBI" id="CHEBI:15378"/>
        <dbReference type="ChEBI" id="CHEBI:16526"/>
        <dbReference type="ChEBI" id="CHEBI:18005"/>
        <dbReference type="ChEBI" id="CHEBI:29934"/>
        <dbReference type="EC" id="4.2.1.51"/>
    </reaction>
</comment>
<dbReference type="PANTHER" id="PTHR21022:SF19">
    <property type="entry name" value="PREPHENATE DEHYDRATASE-RELATED"/>
    <property type="match status" value="1"/>
</dbReference>
<dbReference type="Gene3D" id="3.30.70.260">
    <property type="match status" value="1"/>
</dbReference>
<dbReference type="PROSITE" id="PS51671">
    <property type="entry name" value="ACT"/>
    <property type="match status" value="1"/>
</dbReference>
<accession>A0ABU2BJ00</accession>
<dbReference type="InterPro" id="IPR001086">
    <property type="entry name" value="Preph_deHydtase"/>
</dbReference>
<keyword evidence="5" id="KW-0057">Aromatic amino acid biosynthesis</keyword>
<dbReference type="EMBL" id="JAVDYI010000001">
    <property type="protein sequence ID" value="MDR7358627.1"/>
    <property type="molecule type" value="Genomic_DNA"/>
</dbReference>
<dbReference type="InterPro" id="IPR018528">
    <property type="entry name" value="Preph_deHydtase_CS"/>
</dbReference>
<evidence type="ECO:0000256" key="4">
    <source>
        <dbReference type="ARBA" id="ARBA00022605"/>
    </source>
</evidence>
<evidence type="ECO:0000256" key="6">
    <source>
        <dbReference type="ARBA" id="ARBA00023222"/>
    </source>
</evidence>
<evidence type="ECO:0000256" key="3">
    <source>
        <dbReference type="ARBA" id="ARBA00021872"/>
    </source>
</evidence>
<keyword evidence="6" id="KW-0584">Phenylalanine biosynthesis</keyword>
<dbReference type="InterPro" id="IPR002912">
    <property type="entry name" value="ACT_dom"/>
</dbReference>
<evidence type="ECO:0000256" key="1">
    <source>
        <dbReference type="ARBA" id="ARBA00004741"/>
    </source>
</evidence>
<evidence type="ECO:0000256" key="8">
    <source>
        <dbReference type="ARBA" id="ARBA00047848"/>
    </source>
</evidence>
<dbReference type="PANTHER" id="PTHR21022">
    <property type="entry name" value="PREPHENATE DEHYDRATASE P PROTEIN"/>
    <property type="match status" value="1"/>
</dbReference>
<dbReference type="Proteomes" id="UP001183817">
    <property type="component" value="Unassembled WGS sequence"/>
</dbReference>
<dbReference type="CDD" id="cd13631">
    <property type="entry name" value="PBP2_Ct-PDT_like"/>
    <property type="match status" value="1"/>
</dbReference>
<dbReference type="GO" id="GO:0004664">
    <property type="term" value="F:prephenate dehydratase activity"/>
    <property type="evidence" value="ECO:0007669"/>
    <property type="project" value="UniProtKB-EC"/>
</dbReference>
<dbReference type="PIRSF" id="PIRSF001500">
    <property type="entry name" value="Chor_mut_pdt_Ppr"/>
    <property type="match status" value="1"/>
</dbReference>
<dbReference type="CDD" id="cd04905">
    <property type="entry name" value="ACT_CM-PDT"/>
    <property type="match status" value="1"/>
</dbReference>
<dbReference type="EC" id="4.2.1.51" evidence="2"/>
<dbReference type="SUPFAM" id="SSF53850">
    <property type="entry name" value="Periplasmic binding protein-like II"/>
    <property type="match status" value="1"/>
</dbReference>
<feature type="domain" description="ACT" evidence="10">
    <location>
        <begin position="196"/>
        <end position="273"/>
    </location>
</feature>
<dbReference type="InterPro" id="IPR045865">
    <property type="entry name" value="ACT-like_dom_sf"/>
</dbReference>
<gene>
    <name evidence="11" type="ORF">J2S64_002318</name>
</gene>
<evidence type="ECO:0000313" key="12">
    <source>
        <dbReference type="Proteomes" id="UP001183817"/>
    </source>
</evidence>
<protein>
    <recommendedName>
        <fullName evidence="3">Prephenate dehydratase</fullName>
        <ecNumber evidence="2">4.2.1.51</ecNumber>
    </recommendedName>
</protein>
<reference evidence="11 12" key="1">
    <citation type="submission" date="2023-07" db="EMBL/GenBank/DDBJ databases">
        <title>Sequencing the genomes of 1000 actinobacteria strains.</title>
        <authorList>
            <person name="Klenk H.-P."/>
        </authorList>
    </citation>
    <scope>NUCLEOTIDE SEQUENCE [LARGE SCALE GENOMIC DNA]</scope>
    <source>
        <strain evidence="11 12">DSM 20167</strain>
    </source>
</reference>
<evidence type="ECO:0000256" key="2">
    <source>
        <dbReference type="ARBA" id="ARBA00013147"/>
    </source>
</evidence>
<evidence type="ECO:0000313" key="11">
    <source>
        <dbReference type="EMBL" id="MDR7358627.1"/>
    </source>
</evidence>
<dbReference type="Gene3D" id="3.40.190.10">
    <property type="entry name" value="Periplasmic binding protein-like II"/>
    <property type="match status" value="2"/>
</dbReference>